<evidence type="ECO:0000256" key="8">
    <source>
        <dbReference type="SAM" id="Phobius"/>
    </source>
</evidence>
<dbReference type="InterPro" id="IPR003856">
    <property type="entry name" value="LPS_length_determ_N"/>
</dbReference>
<keyword evidence="5 8" id="KW-1133">Transmembrane helix</keyword>
<feature type="domain" description="Polysaccharide chain length determinant N-terminal" evidence="9">
    <location>
        <begin position="1"/>
        <end position="90"/>
    </location>
</feature>
<reference evidence="10 11" key="1">
    <citation type="submission" date="2018-12" db="EMBL/GenBank/DDBJ databases">
        <authorList>
            <person name="Li K."/>
        </authorList>
    </citation>
    <scope>NUCLEOTIDE SEQUENCE [LARGE SCALE GENOMIC DNA]</scope>
    <source>
        <strain evidence="11">CR22</strain>
    </source>
</reference>
<evidence type="ECO:0000256" key="2">
    <source>
        <dbReference type="ARBA" id="ARBA00006683"/>
    </source>
</evidence>
<proteinExistence type="inferred from homology"/>
<comment type="similarity">
    <text evidence="2">Belongs to the CpsC/CapA family.</text>
</comment>
<evidence type="ECO:0000256" key="1">
    <source>
        <dbReference type="ARBA" id="ARBA00004651"/>
    </source>
</evidence>
<sequence length="495" mass="51968">MDLRAYFRMFLRHWVAIVLLAALGAAGGAAVAWLKDPSYAAKTEMIVTVGNPGSDLAQAYQGALFAEERAQSYSTLITSEQVLEALIDELGLPYSVDTLRSRITASNPASTAIIKVTVEDRSAQRATEIAESIGPVFADVVVATDDTDNATGAAGGHPDVGVEALQPERAPAQLVPQHRALDVVLGLVVGLVLGIGWAVIREITDRRVHDAEDVARASDIPVLGVVPGAGERRRKAAPQDARRSLPVVEDYRLAAVSLRSAGAGGVYAVTAPRDGGEVATTAVGIAIAVAQGGDSVILVDTDLHSTRLAKALGLPGAAGLKDALNGRVALDRALRQWREGLPLRVLADSRPDDGTRDTVVLQERALDALCEELGHRADVVVLAAPPVLTRADAAVVARVAGQALIVIRAKVTRGDELDASVLSLRAHGVTVVGAVLSDPARRTTPNWSAHREQTPTDAHEGRRSASPVTSLGADRSPAEPRDGRHGDHLASPTRR</sequence>
<evidence type="ECO:0000256" key="4">
    <source>
        <dbReference type="ARBA" id="ARBA00022692"/>
    </source>
</evidence>
<dbReference type="AlphaFoldDB" id="A0A3S9IBH9"/>
<dbReference type="PANTHER" id="PTHR32309:SF13">
    <property type="entry name" value="FERRIC ENTEROBACTIN TRANSPORT PROTEIN FEPE"/>
    <property type="match status" value="1"/>
</dbReference>
<evidence type="ECO:0000259" key="9">
    <source>
        <dbReference type="Pfam" id="PF02706"/>
    </source>
</evidence>
<evidence type="ECO:0000256" key="7">
    <source>
        <dbReference type="SAM" id="MobiDB-lite"/>
    </source>
</evidence>
<organism evidence="10 11">
    <name type="scientific">Streptomyces aquilus</name>
    <dbReference type="NCBI Taxonomy" id="2548456"/>
    <lineage>
        <taxon>Bacteria</taxon>
        <taxon>Bacillati</taxon>
        <taxon>Actinomycetota</taxon>
        <taxon>Actinomycetes</taxon>
        <taxon>Kitasatosporales</taxon>
        <taxon>Streptomycetaceae</taxon>
        <taxon>Streptomyces</taxon>
    </lineage>
</organism>
<dbReference type="SUPFAM" id="SSF52540">
    <property type="entry name" value="P-loop containing nucleoside triphosphate hydrolases"/>
    <property type="match status" value="1"/>
</dbReference>
<name>A0A3S9IBH9_9ACTN</name>
<gene>
    <name evidence="10" type="ORF">EJC51_39885</name>
</gene>
<feature type="compositionally biased region" description="Basic and acidic residues" evidence="7">
    <location>
        <begin position="476"/>
        <end position="488"/>
    </location>
</feature>
<dbReference type="RefSeq" id="WP_126275531.1">
    <property type="nucleotide sequence ID" value="NZ_CP034463.1"/>
</dbReference>
<dbReference type="KEGG" id="saqu:EJC51_39885"/>
<feature type="compositionally biased region" description="Basic and acidic residues" evidence="7">
    <location>
        <begin position="449"/>
        <end position="463"/>
    </location>
</feature>
<dbReference type="EMBL" id="CP034463">
    <property type="protein sequence ID" value="AZP21707.1"/>
    <property type="molecule type" value="Genomic_DNA"/>
</dbReference>
<keyword evidence="3" id="KW-1003">Cell membrane</keyword>
<comment type="subcellular location">
    <subcellularLocation>
        <location evidence="1">Cell membrane</location>
        <topology evidence="1">Multi-pass membrane protein</topology>
    </subcellularLocation>
</comment>
<dbReference type="InterPro" id="IPR027417">
    <property type="entry name" value="P-loop_NTPase"/>
</dbReference>
<dbReference type="Proteomes" id="UP000280197">
    <property type="component" value="Chromosome"/>
</dbReference>
<evidence type="ECO:0000256" key="6">
    <source>
        <dbReference type="ARBA" id="ARBA00023136"/>
    </source>
</evidence>
<dbReference type="Pfam" id="PF02706">
    <property type="entry name" value="Wzz"/>
    <property type="match status" value="1"/>
</dbReference>
<protein>
    <recommendedName>
        <fullName evidence="9">Polysaccharide chain length determinant N-terminal domain-containing protein</fullName>
    </recommendedName>
</protein>
<accession>A0A3S9IBH9</accession>
<dbReference type="InterPro" id="IPR050445">
    <property type="entry name" value="Bact_polysacc_biosynth/exp"/>
</dbReference>
<keyword evidence="6 8" id="KW-0472">Membrane</keyword>
<dbReference type="GO" id="GO:0005886">
    <property type="term" value="C:plasma membrane"/>
    <property type="evidence" value="ECO:0007669"/>
    <property type="project" value="UniProtKB-SubCell"/>
</dbReference>
<evidence type="ECO:0000313" key="11">
    <source>
        <dbReference type="Proteomes" id="UP000280197"/>
    </source>
</evidence>
<feature type="region of interest" description="Disordered" evidence="7">
    <location>
        <begin position="440"/>
        <end position="495"/>
    </location>
</feature>
<feature type="transmembrane region" description="Helical" evidence="8">
    <location>
        <begin position="180"/>
        <end position="200"/>
    </location>
</feature>
<evidence type="ECO:0000256" key="3">
    <source>
        <dbReference type="ARBA" id="ARBA00022475"/>
    </source>
</evidence>
<dbReference type="PANTHER" id="PTHR32309">
    <property type="entry name" value="TYROSINE-PROTEIN KINASE"/>
    <property type="match status" value="1"/>
</dbReference>
<evidence type="ECO:0000256" key="5">
    <source>
        <dbReference type="ARBA" id="ARBA00022989"/>
    </source>
</evidence>
<dbReference type="GO" id="GO:0004713">
    <property type="term" value="F:protein tyrosine kinase activity"/>
    <property type="evidence" value="ECO:0007669"/>
    <property type="project" value="TreeGrafter"/>
</dbReference>
<evidence type="ECO:0000313" key="10">
    <source>
        <dbReference type="EMBL" id="AZP21707.1"/>
    </source>
</evidence>
<keyword evidence="11" id="KW-1185">Reference proteome</keyword>
<keyword evidence="4 8" id="KW-0812">Transmembrane</keyword>
<dbReference type="Gene3D" id="3.40.50.300">
    <property type="entry name" value="P-loop containing nucleotide triphosphate hydrolases"/>
    <property type="match status" value="1"/>
</dbReference>